<evidence type="ECO:0000313" key="2">
    <source>
        <dbReference type="EMBL" id="ETO16881.1"/>
    </source>
</evidence>
<comment type="caution">
    <text evidence="2">The sequence shown here is derived from an EMBL/GenBank/DDBJ whole genome shotgun (WGS) entry which is preliminary data.</text>
</comment>
<reference evidence="2 3" key="1">
    <citation type="journal article" date="2013" name="Curr. Biol.">
        <title>The Genome of the Foraminiferan Reticulomyxa filosa.</title>
        <authorList>
            <person name="Glockner G."/>
            <person name="Hulsmann N."/>
            <person name="Schleicher M."/>
            <person name="Noegel A.A."/>
            <person name="Eichinger L."/>
            <person name="Gallinger C."/>
            <person name="Pawlowski J."/>
            <person name="Sierra R."/>
            <person name="Euteneuer U."/>
            <person name="Pillet L."/>
            <person name="Moustafa A."/>
            <person name="Platzer M."/>
            <person name="Groth M."/>
            <person name="Szafranski K."/>
            <person name="Schliwa M."/>
        </authorList>
    </citation>
    <scope>NUCLEOTIDE SEQUENCE [LARGE SCALE GENOMIC DNA]</scope>
</reference>
<proteinExistence type="predicted"/>
<dbReference type="AlphaFoldDB" id="X6MTD3"/>
<feature type="non-terminal residue" evidence="2">
    <location>
        <position position="329"/>
    </location>
</feature>
<gene>
    <name evidence="2" type="ORF">RFI_20458</name>
</gene>
<name>X6MTD3_RETFI</name>
<dbReference type="Proteomes" id="UP000023152">
    <property type="component" value="Unassembled WGS sequence"/>
</dbReference>
<dbReference type="OrthoDB" id="420380at2759"/>
<dbReference type="Gene3D" id="2.60.120.620">
    <property type="entry name" value="q2cbj1_9rhob like domain"/>
    <property type="match status" value="1"/>
</dbReference>
<evidence type="ECO:0000256" key="1">
    <source>
        <dbReference type="SAM" id="Coils"/>
    </source>
</evidence>
<accession>X6MTD3</accession>
<organism evidence="2 3">
    <name type="scientific">Reticulomyxa filosa</name>
    <dbReference type="NCBI Taxonomy" id="46433"/>
    <lineage>
        <taxon>Eukaryota</taxon>
        <taxon>Sar</taxon>
        <taxon>Rhizaria</taxon>
        <taxon>Retaria</taxon>
        <taxon>Foraminifera</taxon>
        <taxon>Monothalamids</taxon>
        <taxon>Reticulomyxidae</taxon>
        <taxon>Reticulomyxa</taxon>
    </lineage>
</organism>
<evidence type="ECO:0000313" key="3">
    <source>
        <dbReference type="Proteomes" id="UP000023152"/>
    </source>
</evidence>
<sequence>DDEEEEEHEEKDPVLYFLNKNPDKKWYVYFFLLYHCFSKDELSLFFLKNKKIKKKDLWWESEEERIFQGTMEVSETTPINTYISHKFCFTPYGDKDTILYRVTMYKHTDLITLLSPEEMRDRDEKFEQEVLRFLFLIGCKKKKNFGVEKTKKQKKKKKSESMNVTSPQLYACASDHAFVMTDEMEGQLQSQLDTLTANKKKAEQNAHIENDDEAANCCKMYRFLLKSKAIDIASFDLMEPIIVNQSLQFVHVCVYVCVVYTCAIQESHPNAVKEYELEVLCTSPKLVLINDFLSEEECQHIIELGQVIGLKRSTVSEEAIVTTDRTSQT</sequence>
<dbReference type="EMBL" id="ASPP01017717">
    <property type="protein sequence ID" value="ETO16881.1"/>
    <property type="molecule type" value="Genomic_DNA"/>
</dbReference>
<feature type="non-terminal residue" evidence="2">
    <location>
        <position position="1"/>
    </location>
</feature>
<keyword evidence="1" id="KW-0175">Coiled coil</keyword>
<protein>
    <submittedName>
        <fullName evidence="2">Uncharacterized protein</fullName>
    </submittedName>
</protein>
<keyword evidence="3" id="KW-1185">Reference proteome</keyword>
<feature type="coiled-coil region" evidence="1">
    <location>
        <begin position="185"/>
        <end position="212"/>
    </location>
</feature>